<dbReference type="AlphaFoldDB" id="A0AA36D0P9"/>
<organism evidence="10 11">
    <name type="scientific">Mesorhabditis spiculigera</name>
    <dbReference type="NCBI Taxonomy" id="96644"/>
    <lineage>
        <taxon>Eukaryota</taxon>
        <taxon>Metazoa</taxon>
        <taxon>Ecdysozoa</taxon>
        <taxon>Nematoda</taxon>
        <taxon>Chromadorea</taxon>
        <taxon>Rhabditida</taxon>
        <taxon>Rhabditina</taxon>
        <taxon>Rhabditomorpha</taxon>
        <taxon>Rhabditoidea</taxon>
        <taxon>Rhabditidae</taxon>
        <taxon>Mesorhabditinae</taxon>
        <taxon>Mesorhabditis</taxon>
    </lineage>
</organism>
<evidence type="ECO:0000259" key="9">
    <source>
        <dbReference type="PROSITE" id="PS51670"/>
    </source>
</evidence>
<keyword evidence="5" id="KW-0479">Metal-binding</keyword>
<dbReference type="InterPro" id="IPR036589">
    <property type="entry name" value="HCY_dom_sf"/>
</dbReference>
<feature type="disulfide bond" evidence="4">
    <location>
        <begin position="11"/>
        <end position="21"/>
    </location>
</feature>
<feature type="domain" description="EGF-like" evidence="7">
    <location>
        <begin position="7"/>
        <end position="43"/>
    </location>
</feature>
<feature type="transmembrane region" description="Helical" evidence="6">
    <location>
        <begin position="51"/>
        <end position="74"/>
    </location>
</feature>
<evidence type="ECO:0000256" key="4">
    <source>
        <dbReference type="PROSITE-ProRule" id="PRU00076"/>
    </source>
</evidence>
<dbReference type="PROSITE" id="PS50026">
    <property type="entry name" value="EGF_3"/>
    <property type="match status" value="2"/>
</dbReference>
<evidence type="ECO:0000256" key="5">
    <source>
        <dbReference type="PROSITE-ProRule" id="PRU00333"/>
    </source>
</evidence>
<evidence type="ECO:0000256" key="2">
    <source>
        <dbReference type="ARBA" id="ARBA00022679"/>
    </source>
</evidence>
<sequence>MLPKLVPPSWCYESCSNHGRCWKLPRKQEFCECEPSYTGMFCEESIVFDYWWFWLSIGISISVLLMLPILWCYGIRNDKKAQRKLSESASSGSISTQSSFSTRSSKYLLVVDFGEAQFFVKKFTAEQCLGNPCLNGGRCVAGKANCFCQKGWMGRWCHRKCRDVYKSCDRWAMEGKCNAVLAQTNFFEVNCAVTCKLCVPDVSQVLPEVPLPPALEPLQFMIGKWYSQAAKGLRYPVDFYASEYEEILEVWPAETPMFGPPSLNLTSVSWVGDDSRVMHGFITLKPNTFPPEAAILSTSNEGLNMIELGKIKNQVLTLNVSYMQVHPTMDNTVLPLGATRRFRRVGSLLEMTVAKLFPSNRISQFKKMFKKVHPLWTSGASNEQTERVYERFRSLGCDIVSTNTYHAAQALIRKCVSDGLIEPPATNLVTDPCRLAFDVYDKALVLGSIGPYGVCLRDASEYHGNYIFEPEHVKKIADYQKKQISLLIEAGIRVILYETVPAELEAKIFVETIEELKIPAVISFSCRNGTELRNGTPLARAVKSVLRSEYVVGVGINCTAPEYVPELLRQIEATTIPIPIFVYPNSGEMWDEKAKCYTRHDGEKPVDWGVFVRECSSLGANVFGGCCRVGQDVLQQIGNAVRECNEERERSKIE</sequence>
<feature type="domain" description="Hcy-binding" evidence="8">
    <location>
        <begin position="335"/>
        <end position="641"/>
    </location>
</feature>
<feature type="domain" description="ShKT" evidence="9">
    <location>
        <begin position="161"/>
        <end position="198"/>
    </location>
</feature>
<dbReference type="GO" id="GO:0032259">
    <property type="term" value="P:methylation"/>
    <property type="evidence" value="ECO:0007669"/>
    <property type="project" value="UniProtKB-KW"/>
</dbReference>
<proteinExistence type="predicted"/>
<dbReference type="InterPro" id="IPR014878">
    <property type="entry name" value="THAP4-like_heme-bd"/>
</dbReference>
<dbReference type="InterPro" id="IPR003726">
    <property type="entry name" value="HCY_dom"/>
</dbReference>
<dbReference type="Gene3D" id="3.20.20.330">
    <property type="entry name" value="Homocysteine-binding-like domain"/>
    <property type="match status" value="1"/>
</dbReference>
<dbReference type="EMBL" id="CATQJA010002655">
    <property type="protein sequence ID" value="CAJ0578887.1"/>
    <property type="molecule type" value="Genomic_DNA"/>
</dbReference>
<dbReference type="Pfam" id="PF08768">
    <property type="entry name" value="THAP4_heme-bd"/>
    <property type="match status" value="1"/>
</dbReference>
<feature type="disulfide bond" evidence="4">
    <location>
        <begin position="33"/>
        <end position="42"/>
    </location>
</feature>
<evidence type="ECO:0000259" key="7">
    <source>
        <dbReference type="PROSITE" id="PS50026"/>
    </source>
</evidence>
<dbReference type="SUPFAM" id="SSF82282">
    <property type="entry name" value="Homocysteine S-methyltransferase"/>
    <property type="match status" value="1"/>
</dbReference>
<dbReference type="SUPFAM" id="SSF57196">
    <property type="entry name" value="EGF/Laminin"/>
    <property type="match status" value="2"/>
</dbReference>
<dbReference type="PROSITE" id="PS51670">
    <property type="entry name" value="SHKT"/>
    <property type="match status" value="1"/>
</dbReference>
<comment type="cofactor">
    <cofactor evidence="5">
        <name>Zn(2+)</name>
        <dbReference type="ChEBI" id="CHEBI:29105"/>
    </cofactor>
</comment>
<gene>
    <name evidence="10" type="ORF">MSPICULIGERA_LOCUS17125</name>
</gene>
<dbReference type="GO" id="GO:0008168">
    <property type="term" value="F:methyltransferase activity"/>
    <property type="evidence" value="ECO:0007669"/>
    <property type="project" value="UniProtKB-UniRule"/>
</dbReference>
<evidence type="ECO:0000313" key="11">
    <source>
        <dbReference type="Proteomes" id="UP001177023"/>
    </source>
</evidence>
<dbReference type="Proteomes" id="UP001177023">
    <property type="component" value="Unassembled WGS sequence"/>
</dbReference>
<keyword evidence="6" id="KW-0812">Transmembrane</keyword>
<feature type="domain" description="EGF-like" evidence="7">
    <location>
        <begin position="124"/>
        <end position="158"/>
    </location>
</feature>
<evidence type="ECO:0000313" key="10">
    <source>
        <dbReference type="EMBL" id="CAJ0578887.1"/>
    </source>
</evidence>
<dbReference type="GO" id="GO:0046872">
    <property type="term" value="F:metal ion binding"/>
    <property type="evidence" value="ECO:0007669"/>
    <property type="project" value="UniProtKB-KW"/>
</dbReference>
<dbReference type="Gene3D" id="2.10.25.10">
    <property type="entry name" value="Laminin"/>
    <property type="match status" value="1"/>
</dbReference>
<reference evidence="10" key="1">
    <citation type="submission" date="2023-06" db="EMBL/GenBank/DDBJ databases">
        <authorList>
            <person name="Delattre M."/>
        </authorList>
    </citation>
    <scope>NUCLEOTIDE SEQUENCE</scope>
    <source>
        <strain evidence="10">AF72</strain>
    </source>
</reference>
<comment type="caution">
    <text evidence="10">The sequence shown here is derived from an EMBL/GenBank/DDBJ whole genome shotgun (WGS) entry which is preliminary data.</text>
</comment>
<dbReference type="SUPFAM" id="SSF50814">
    <property type="entry name" value="Lipocalins"/>
    <property type="match status" value="1"/>
</dbReference>
<evidence type="ECO:0000259" key="8">
    <source>
        <dbReference type="PROSITE" id="PS50970"/>
    </source>
</evidence>
<dbReference type="InterPro" id="IPR012674">
    <property type="entry name" value="Calycin"/>
</dbReference>
<dbReference type="InterPro" id="IPR000742">
    <property type="entry name" value="EGF"/>
</dbReference>
<dbReference type="Pfam" id="PF02574">
    <property type="entry name" value="S-methyl_trans"/>
    <property type="match status" value="1"/>
</dbReference>
<keyword evidence="5" id="KW-0862">Zinc</keyword>
<dbReference type="PROSITE" id="PS00022">
    <property type="entry name" value="EGF_1"/>
    <property type="match status" value="2"/>
</dbReference>
<feature type="binding site" evidence="5">
    <location>
        <position position="626"/>
    </location>
    <ligand>
        <name>Zn(2+)</name>
        <dbReference type="ChEBI" id="CHEBI:29105"/>
    </ligand>
</feature>
<dbReference type="PANTHER" id="PTHR15854">
    <property type="entry name" value="THAP4 PROTEIN"/>
    <property type="match status" value="1"/>
</dbReference>
<evidence type="ECO:0000256" key="3">
    <source>
        <dbReference type="ARBA" id="ARBA00034478"/>
    </source>
</evidence>
<keyword evidence="6" id="KW-0472">Membrane</keyword>
<keyword evidence="6" id="KW-1133">Transmembrane helix</keyword>
<name>A0AA36D0P9_9BILA</name>
<keyword evidence="4" id="KW-1015">Disulfide bond</keyword>
<comment type="caution">
    <text evidence="4">Lacks conserved residue(s) required for the propagation of feature annotation.</text>
</comment>
<evidence type="ECO:0000256" key="1">
    <source>
        <dbReference type="ARBA" id="ARBA00022603"/>
    </source>
</evidence>
<dbReference type="SMART" id="SM00254">
    <property type="entry name" value="ShKT"/>
    <property type="match status" value="1"/>
</dbReference>
<accession>A0AA36D0P9</accession>
<comment type="pathway">
    <text evidence="3">Amino-acid biosynthesis; L-methionine biosynthesis via de novo pathway.</text>
</comment>
<feature type="non-terminal residue" evidence="10">
    <location>
        <position position="654"/>
    </location>
</feature>
<feature type="disulfide bond" evidence="4">
    <location>
        <begin position="148"/>
        <end position="157"/>
    </location>
</feature>
<feature type="binding site" evidence="5">
    <location>
        <position position="627"/>
    </location>
    <ligand>
        <name>Zn(2+)</name>
        <dbReference type="ChEBI" id="CHEBI:29105"/>
    </ligand>
</feature>
<keyword evidence="1 5" id="KW-0489">Methyltransferase</keyword>
<keyword evidence="2 5" id="KW-0808">Transferase</keyword>
<dbReference type="PROSITE" id="PS50970">
    <property type="entry name" value="HCY"/>
    <property type="match status" value="1"/>
</dbReference>
<protein>
    <submittedName>
        <fullName evidence="10">Uncharacterized protein</fullName>
    </submittedName>
</protein>
<keyword evidence="11" id="KW-1185">Reference proteome</keyword>
<evidence type="ECO:0000256" key="6">
    <source>
        <dbReference type="SAM" id="Phobius"/>
    </source>
</evidence>
<dbReference type="InterPro" id="IPR003582">
    <property type="entry name" value="ShKT_dom"/>
</dbReference>
<dbReference type="SMART" id="SM00181">
    <property type="entry name" value="EGF"/>
    <property type="match status" value="2"/>
</dbReference>
<feature type="binding site" evidence="5">
    <location>
        <position position="558"/>
    </location>
    <ligand>
        <name>Zn(2+)</name>
        <dbReference type="ChEBI" id="CHEBI:29105"/>
    </ligand>
</feature>
<dbReference type="Gene3D" id="2.40.128.20">
    <property type="match status" value="1"/>
</dbReference>
<dbReference type="Pfam" id="PF01549">
    <property type="entry name" value="ShK"/>
    <property type="match status" value="1"/>
</dbReference>
<dbReference type="CDD" id="cd00054">
    <property type="entry name" value="EGF_CA"/>
    <property type="match status" value="1"/>
</dbReference>
<dbReference type="InterPro" id="IPR045165">
    <property type="entry name" value="Nitrobindin"/>
</dbReference>
<keyword evidence="4" id="KW-0245">EGF-like domain</keyword>
<dbReference type="PANTHER" id="PTHR15854:SF1">
    <property type="entry name" value="PROTEIN MALE ABNORMAL 7"/>
    <property type="match status" value="1"/>
</dbReference>